<dbReference type="HOGENOM" id="CLU_2586194_0_0_11"/>
<gene>
    <name evidence="2" type="ORF">KR76_00159</name>
</gene>
<dbReference type="KEGG" id="psim:KR76_00159"/>
<protein>
    <submittedName>
        <fullName evidence="2">Uncharacterized protein</fullName>
    </submittedName>
</protein>
<evidence type="ECO:0000313" key="2">
    <source>
        <dbReference type="EMBL" id="AJR18811.1"/>
    </source>
</evidence>
<dbReference type="EMBL" id="CP009896">
    <property type="protein sequence ID" value="AJR18811.1"/>
    <property type="molecule type" value="Genomic_DNA"/>
</dbReference>
<name>A0A0C5XI54_NOCSI</name>
<keyword evidence="3" id="KW-1185">Reference proteome</keyword>
<sequence>MGEGTRRLLQLALALREGEIDSHDVLLRRQTVGPPATPEVSEVTRVIGVEIPADPLGRPCTMSASARSAQGEGLHREPVR</sequence>
<reference evidence="2 3" key="1">
    <citation type="journal article" date="2015" name="Genome Announc.">
        <title>Complete Genome Sequence of Steroid-Transforming Nocardioides simplex VKM Ac-2033D.</title>
        <authorList>
            <person name="Shtratnikova V.Y."/>
            <person name="Schelkunov M.I."/>
            <person name="Pekov Y.A."/>
            <person name="Fokina V.V."/>
            <person name="Logacheva M.D."/>
            <person name="Sokolov S.L."/>
            <person name="Bragin E.Y."/>
            <person name="Ashapkin V.V."/>
            <person name="Donova M.V."/>
        </authorList>
    </citation>
    <scope>NUCLEOTIDE SEQUENCE [LARGE SCALE GENOMIC DNA]</scope>
    <source>
        <strain evidence="2 3">VKM Ac-2033D</strain>
    </source>
</reference>
<dbReference type="AlphaFoldDB" id="A0A0C5XI54"/>
<dbReference type="Proteomes" id="UP000030300">
    <property type="component" value="Chromosome"/>
</dbReference>
<evidence type="ECO:0000256" key="1">
    <source>
        <dbReference type="SAM" id="MobiDB-lite"/>
    </source>
</evidence>
<dbReference type="STRING" id="2045.KR76_00159"/>
<feature type="region of interest" description="Disordered" evidence="1">
    <location>
        <begin position="57"/>
        <end position="80"/>
    </location>
</feature>
<accession>A0A0C5XI54</accession>
<organism evidence="2 3">
    <name type="scientific">Nocardioides simplex</name>
    <name type="common">Arthrobacter simplex</name>
    <dbReference type="NCBI Taxonomy" id="2045"/>
    <lineage>
        <taxon>Bacteria</taxon>
        <taxon>Bacillati</taxon>
        <taxon>Actinomycetota</taxon>
        <taxon>Actinomycetes</taxon>
        <taxon>Propionibacteriales</taxon>
        <taxon>Nocardioidaceae</taxon>
        <taxon>Pimelobacter</taxon>
    </lineage>
</organism>
<proteinExistence type="predicted"/>
<evidence type="ECO:0000313" key="3">
    <source>
        <dbReference type="Proteomes" id="UP000030300"/>
    </source>
</evidence>